<proteinExistence type="predicted"/>
<comment type="caution">
    <text evidence="1">The sequence shown here is derived from an EMBL/GenBank/DDBJ whole genome shotgun (WGS) entry which is preliminary data.</text>
</comment>
<dbReference type="Proteomes" id="UP000006000">
    <property type="component" value="Unassembled WGS sequence"/>
</dbReference>
<organism evidence="1 2">
    <name type="scientific">Eubacterium ventriosum ATCC 27560</name>
    <dbReference type="NCBI Taxonomy" id="411463"/>
    <lineage>
        <taxon>Bacteria</taxon>
        <taxon>Bacillati</taxon>
        <taxon>Bacillota</taxon>
        <taxon>Clostridia</taxon>
        <taxon>Eubacteriales</taxon>
        <taxon>Eubacteriaceae</taxon>
        <taxon>Eubacterium</taxon>
    </lineage>
</organism>
<name>A5ZAW2_9FIRM</name>
<reference evidence="1 2" key="2">
    <citation type="submission" date="2007-04" db="EMBL/GenBank/DDBJ databases">
        <title>Draft genome sequence of Eubacterium ventriosum (ATCC 27560).</title>
        <authorList>
            <person name="Sudarsanam P."/>
            <person name="Ley R."/>
            <person name="Guruge J."/>
            <person name="Turnbaugh P.J."/>
            <person name="Mahowald M."/>
            <person name="Liep D."/>
            <person name="Gordon J."/>
        </authorList>
    </citation>
    <scope>NUCLEOTIDE SEQUENCE [LARGE SCALE GENOMIC DNA]</scope>
    <source>
        <strain evidence="1 2">ATCC 27560</strain>
    </source>
</reference>
<dbReference type="AlphaFoldDB" id="A5ZAW2"/>
<reference evidence="1 2" key="1">
    <citation type="submission" date="2007-03" db="EMBL/GenBank/DDBJ databases">
        <authorList>
            <person name="Fulton L."/>
            <person name="Clifton S."/>
            <person name="Fulton B."/>
            <person name="Xu J."/>
            <person name="Minx P."/>
            <person name="Pepin K.H."/>
            <person name="Johnson M."/>
            <person name="Thiruvilangam P."/>
            <person name="Bhonagiri V."/>
            <person name="Nash W.E."/>
            <person name="Mardis E.R."/>
            <person name="Wilson R.K."/>
        </authorList>
    </citation>
    <scope>NUCLEOTIDE SEQUENCE [LARGE SCALE GENOMIC DNA]</scope>
    <source>
        <strain evidence="1 2">ATCC 27560</strain>
    </source>
</reference>
<evidence type="ECO:0000313" key="2">
    <source>
        <dbReference type="Proteomes" id="UP000006000"/>
    </source>
</evidence>
<sequence length="53" mass="5537">MICSSISLAHKVRLSYSLSSESPVSHSGVVRSASASPLIIIVRFGSTPSASYL</sequence>
<dbReference type="EMBL" id="AAVL02000038">
    <property type="protein sequence ID" value="EDM50212.1"/>
    <property type="molecule type" value="Genomic_DNA"/>
</dbReference>
<gene>
    <name evidence="1" type="ORF">EUBVEN_02864</name>
</gene>
<dbReference type="HOGENOM" id="CLU_3061702_0_0_9"/>
<accession>A5ZAW2</accession>
<protein>
    <submittedName>
        <fullName evidence="1">Uncharacterized protein</fullName>
    </submittedName>
</protein>
<evidence type="ECO:0000313" key="1">
    <source>
        <dbReference type="EMBL" id="EDM50212.1"/>
    </source>
</evidence>